<dbReference type="HOGENOM" id="CLU_176544_0_0_1"/>
<reference evidence="1 2" key="1">
    <citation type="submission" date="2012-08" db="EMBL/GenBank/DDBJ databases">
        <title>Oryza genome evolution.</title>
        <authorList>
            <person name="Wing R.A."/>
        </authorList>
    </citation>
    <scope>NUCLEOTIDE SEQUENCE</scope>
</reference>
<dbReference type="Proteomes" id="UP000032180">
    <property type="component" value="Chromosome 6"/>
</dbReference>
<reference evidence="1" key="3">
    <citation type="submission" date="2015-04" db="UniProtKB">
        <authorList>
            <consortium name="EnsemblPlants"/>
        </authorList>
    </citation>
    <scope>IDENTIFICATION</scope>
</reference>
<evidence type="ECO:0000313" key="1">
    <source>
        <dbReference type="EnsemblPlants" id="LPERR06G07480.1"/>
    </source>
</evidence>
<keyword evidence="2" id="KW-1185">Reference proteome</keyword>
<evidence type="ECO:0000313" key="2">
    <source>
        <dbReference type="Proteomes" id="UP000032180"/>
    </source>
</evidence>
<organism evidence="1 2">
    <name type="scientific">Leersia perrieri</name>
    <dbReference type="NCBI Taxonomy" id="77586"/>
    <lineage>
        <taxon>Eukaryota</taxon>
        <taxon>Viridiplantae</taxon>
        <taxon>Streptophyta</taxon>
        <taxon>Embryophyta</taxon>
        <taxon>Tracheophyta</taxon>
        <taxon>Spermatophyta</taxon>
        <taxon>Magnoliopsida</taxon>
        <taxon>Liliopsida</taxon>
        <taxon>Poales</taxon>
        <taxon>Poaceae</taxon>
        <taxon>BOP clade</taxon>
        <taxon>Oryzoideae</taxon>
        <taxon>Oryzeae</taxon>
        <taxon>Oryzinae</taxon>
        <taxon>Leersia</taxon>
    </lineage>
</organism>
<dbReference type="AlphaFoldDB" id="A0A0D9WNJ2"/>
<dbReference type="EnsemblPlants" id="LPERR06G07480.1">
    <property type="protein sequence ID" value="LPERR06G07480.1"/>
    <property type="gene ID" value="LPERR06G07480"/>
</dbReference>
<reference evidence="2" key="2">
    <citation type="submission" date="2013-12" db="EMBL/GenBank/DDBJ databases">
        <authorList>
            <person name="Yu Y."/>
            <person name="Lee S."/>
            <person name="de Baynast K."/>
            <person name="Wissotski M."/>
            <person name="Liu L."/>
            <person name="Talag J."/>
            <person name="Goicoechea J."/>
            <person name="Angelova A."/>
            <person name="Jetty R."/>
            <person name="Kudrna D."/>
            <person name="Golser W."/>
            <person name="Rivera L."/>
            <person name="Zhang J."/>
            <person name="Wing R."/>
        </authorList>
    </citation>
    <scope>NUCLEOTIDE SEQUENCE</scope>
</reference>
<evidence type="ECO:0008006" key="3">
    <source>
        <dbReference type="Google" id="ProtNLM"/>
    </source>
</evidence>
<accession>A0A0D9WNJ2</accession>
<dbReference type="eggNOG" id="ENOG502SFC6">
    <property type="taxonomic scope" value="Eukaryota"/>
</dbReference>
<sequence>MDIAARLSTIPQLLQNLENTKLELEQMSGVLGEPLFINFVGPAVSIQDHIFLVQNEICRLENRKGALLEEQQSLTVMATHHSDRRRN</sequence>
<dbReference type="STRING" id="77586.A0A0D9WNJ2"/>
<dbReference type="Gramene" id="LPERR06G07480.1">
    <property type="protein sequence ID" value="LPERR06G07480.1"/>
    <property type="gene ID" value="LPERR06G07480"/>
</dbReference>
<protein>
    <recommendedName>
        <fullName evidence="3">K-box domain-containing protein</fullName>
    </recommendedName>
</protein>
<proteinExistence type="predicted"/>
<name>A0A0D9WNJ2_9ORYZ</name>